<keyword evidence="3" id="KW-0949">S-adenosyl-L-methionine</keyword>
<evidence type="ECO:0000256" key="4">
    <source>
        <dbReference type="ARBA" id="ARBA00046387"/>
    </source>
</evidence>
<evidence type="ECO:0000256" key="3">
    <source>
        <dbReference type="ARBA" id="ARBA00022691"/>
    </source>
</evidence>
<dbReference type="OrthoDB" id="6329284at2759"/>
<dbReference type="InterPro" id="IPR023576">
    <property type="entry name" value="UbiE/COQ5_MeTrFase_CS"/>
</dbReference>
<evidence type="ECO:0000256" key="1">
    <source>
        <dbReference type="ARBA" id="ARBA00022603"/>
    </source>
</evidence>
<dbReference type="PROSITE" id="PS51608">
    <property type="entry name" value="SAM_MT_UBIE"/>
    <property type="match status" value="1"/>
</dbReference>
<keyword evidence="2" id="KW-0808">Transferase</keyword>
<reference evidence="5" key="1">
    <citation type="submission" date="2013-04" db="EMBL/GenBank/DDBJ databases">
        <authorList>
            <person name="Qu J."/>
            <person name="Murali S.C."/>
            <person name="Bandaranaike D."/>
            <person name="Bellair M."/>
            <person name="Blankenburg K."/>
            <person name="Chao H."/>
            <person name="Dinh H."/>
            <person name="Doddapaneni H."/>
            <person name="Downs B."/>
            <person name="Dugan-Rocha S."/>
            <person name="Elkadiri S."/>
            <person name="Gnanaolivu R.D."/>
            <person name="Hernandez B."/>
            <person name="Javaid M."/>
            <person name="Jayaseelan J.C."/>
            <person name="Lee S."/>
            <person name="Li M."/>
            <person name="Ming W."/>
            <person name="Munidasa M."/>
            <person name="Muniz J."/>
            <person name="Nguyen L."/>
            <person name="Ongeri F."/>
            <person name="Osuji N."/>
            <person name="Pu L.-L."/>
            <person name="Puazo M."/>
            <person name="Qu C."/>
            <person name="Quiroz J."/>
            <person name="Raj R."/>
            <person name="Weissenberger G."/>
            <person name="Xin Y."/>
            <person name="Zou X."/>
            <person name="Han Y."/>
            <person name="Richards S."/>
            <person name="Worley K."/>
            <person name="Muzny D."/>
            <person name="Gibbs R."/>
        </authorList>
    </citation>
    <scope>NUCLEOTIDE SEQUENCE</scope>
    <source>
        <strain evidence="5">Sampled in the wild</strain>
    </source>
</reference>
<evidence type="ECO:0008006" key="7">
    <source>
        <dbReference type="Google" id="ProtNLM"/>
    </source>
</evidence>
<dbReference type="InterPro" id="IPR004033">
    <property type="entry name" value="UbiE/COQ5_MeTrFase"/>
</dbReference>
<dbReference type="CDD" id="cd02440">
    <property type="entry name" value="AdoMet_MTases"/>
    <property type="match status" value="1"/>
</dbReference>
<dbReference type="AlphaFoldDB" id="A0A8K0KH25"/>
<dbReference type="Gene3D" id="3.40.50.150">
    <property type="entry name" value="Vaccinia Virus protein VP39"/>
    <property type="match status" value="1"/>
</dbReference>
<dbReference type="SUPFAM" id="SSF53335">
    <property type="entry name" value="S-adenosyl-L-methionine-dependent methyltransferases"/>
    <property type="match status" value="1"/>
</dbReference>
<evidence type="ECO:0000313" key="6">
    <source>
        <dbReference type="Proteomes" id="UP000792457"/>
    </source>
</evidence>
<dbReference type="PANTHER" id="PTHR43591:SF24">
    <property type="entry name" value="2-METHOXY-6-POLYPRENYL-1,4-BENZOQUINOL METHYLASE, MITOCHONDRIAL"/>
    <property type="match status" value="1"/>
</dbReference>
<dbReference type="EMBL" id="KZ308844">
    <property type="protein sequence ID" value="KAG8234760.1"/>
    <property type="molecule type" value="Genomic_DNA"/>
</dbReference>
<dbReference type="Proteomes" id="UP000792457">
    <property type="component" value="Unassembled WGS sequence"/>
</dbReference>
<accession>A0A8K0KH25</accession>
<dbReference type="GO" id="GO:0032259">
    <property type="term" value="P:methylation"/>
    <property type="evidence" value="ECO:0007669"/>
    <property type="project" value="UniProtKB-KW"/>
</dbReference>
<comment type="subunit">
    <text evidence="4">Component of a multi-subunit COQ enzyme complex, composed of at least COQ3, COQ4, COQ5, COQ6, COQ7 and COQ9. Interacts with PYURF; the interaction is direct, stabilizes COQ5 protein and associates PYURF with COQ enzyme complex.</text>
</comment>
<evidence type="ECO:0000313" key="5">
    <source>
        <dbReference type="EMBL" id="KAG8234760.1"/>
    </source>
</evidence>
<keyword evidence="6" id="KW-1185">Reference proteome</keyword>
<gene>
    <name evidence="5" type="ORF">J437_LFUL006592</name>
</gene>
<comment type="caution">
    <text evidence="5">The sequence shown here is derived from an EMBL/GenBank/DDBJ whole genome shotgun (WGS) entry which is preliminary data.</text>
</comment>
<dbReference type="InterPro" id="IPR029063">
    <property type="entry name" value="SAM-dependent_MTases_sf"/>
</dbReference>
<reference evidence="5" key="2">
    <citation type="submission" date="2017-10" db="EMBL/GenBank/DDBJ databases">
        <title>Ladona fulva Genome sequencing and assembly.</title>
        <authorList>
            <person name="Murali S."/>
            <person name="Richards S."/>
            <person name="Bandaranaike D."/>
            <person name="Bellair M."/>
            <person name="Blankenburg K."/>
            <person name="Chao H."/>
            <person name="Dinh H."/>
            <person name="Doddapaneni H."/>
            <person name="Dugan-Rocha S."/>
            <person name="Elkadiri S."/>
            <person name="Gnanaolivu R."/>
            <person name="Hernandez B."/>
            <person name="Skinner E."/>
            <person name="Javaid M."/>
            <person name="Lee S."/>
            <person name="Li M."/>
            <person name="Ming W."/>
            <person name="Munidasa M."/>
            <person name="Muniz J."/>
            <person name="Nguyen L."/>
            <person name="Hughes D."/>
            <person name="Osuji N."/>
            <person name="Pu L.-L."/>
            <person name="Puazo M."/>
            <person name="Qu C."/>
            <person name="Quiroz J."/>
            <person name="Raj R."/>
            <person name="Weissenberger G."/>
            <person name="Xin Y."/>
            <person name="Zou X."/>
            <person name="Han Y."/>
            <person name="Worley K."/>
            <person name="Muzny D."/>
            <person name="Gibbs R."/>
        </authorList>
    </citation>
    <scope>NUCLEOTIDE SEQUENCE</scope>
    <source>
        <strain evidence="5">Sampled in the wild</strain>
    </source>
</reference>
<keyword evidence="1" id="KW-0489">Methyltransferase</keyword>
<proteinExistence type="predicted"/>
<dbReference type="GO" id="GO:0008425">
    <property type="term" value="F:2-methoxy-6-polyprenyl-1,4-benzoquinol methyltransferase activity"/>
    <property type="evidence" value="ECO:0007669"/>
    <property type="project" value="TreeGrafter"/>
</dbReference>
<dbReference type="PANTHER" id="PTHR43591">
    <property type="entry name" value="METHYLTRANSFERASE"/>
    <property type="match status" value="1"/>
</dbReference>
<evidence type="ECO:0000256" key="2">
    <source>
        <dbReference type="ARBA" id="ARBA00022679"/>
    </source>
</evidence>
<dbReference type="PROSITE" id="PS01183">
    <property type="entry name" value="UBIE_1"/>
    <property type="match status" value="1"/>
</dbReference>
<dbReference type="Pfam" id="PF01209">
    <property type="entry name" value="Ubie_methyltran"/>
    <property type="match status" value="1"/>
</dbReference>
<organism evidence="5 6">
    <name type="scientific">Ladona fulva</name>
    <name type="common">Scarce chaser dragonfly</name>
    <name type="synonym">Libellula fulva</name>
    <dbReference type="NCBI Taxonomy" id="123851"/>
    <lineage>
        <taxon>Eukaryota</taxon>
        <taxon>Metazoa</taxon>
        <taxon>Ecdysozoa</taxon>
        <taxon>Arthropoda</taxon>
        <taxon>Hexapoda</taxon>
        <taxon>Insecta</taxon>
        <taxon>Pterygota</taxon>
        <taxon>Palaeoptera</taxon>
        <taxon>Odonata</taxon>
        <taxon>Epiprocta</taxon>
        <taxon>Anisoptera</taxon>
        <taxon>Libelluloidea</taxon>
        <taxon>Libellulidae</taxon>
        <taxon>Ladona</taxon>
    </lineage>
</organism>
<protein>
    <recommendedName>
        <fullName evidence="7">2-methoxy-6-polyprenyl-1,4-benzoquinol methylase, mitochondrial</fullName>
    </recommendedName>
</protein>
<name>A0A8K0KH25_LADFU</name>
<sequence>MIAAQINAQAHSFYRQCSNNKNAFYNFLVYLSRNCSQKNVIHSENATHFGFQTVKEEEKERKGSIRFLVRFTTVHEVFETVAENYDKMNDAMSFGIHRIWKDEFIERLSPTPNTKLLDVAGGTGDISFRFLKYLEMVEGWKPSNLGVFSNSEELEKKVTICDINEAMLKVGRQRASKLGYENKIHWVLGNAENLPFEDNSYSAYTIAFGIRNVTHIQKVI</sequence>